<evidence type="ECO:0000313" key="5">
    <source>
        <dbReference type="Proteomes" id="UP000815325"/>
    </source>
</evidence>
<evidence type="ECO:0000256" key="1">
    <source>
        <dbReference type="ARBA" id="ARBA00004496"/>
    </source>
</evidence>
<comment type="caution">
    <text evidence="4">The sequence shown here is derived from an EMBL/GenBank/DDBJ whole genome shotgun (WGS) entry which is preliminary data.</text>
</comment>
<evidence type="ECO:0000256" key="2">
    <source>
        <dbReference type="ARBA" id="ARBA00022490"/>
    </source>
</evidence>
<dbReference type="InterPro" id="IPR009053">
    <property type="entry name" value="Prefoldin"/>
</dbReference>
<dbReference type="Gene3D" id="1.10.287.370">
    <property type="match status" value="1"/>
</dbReference>
<evidence type="ECO:0000313" key="4">
    <source>
        <dbReference type="EMBL" id="KAF5831329.1"/>
    </source>
</evidence>
<protein>
    <recommendedName>
        <fullName evidence="6">P53 and DNA damage-regulated protein 1</fullName>
    </recommendedName>
</protein>
<dbReference type="InterPro" id="IPR030482">
    <property type="entry name" value="PDRG1"/>
</dbReference>
<dbReference type="EMBL" id="MU069956">
    <property type="protein sequence ID" value="KAF5831329.1"/>
    <property type="molecule type" value="Genomic_DNA"/>
</dbReference>
<evidence type="ECO:0008006" key="6">
    <source>
        <dbReference type="Google" id="ProtNLM"/>
    </source>
</evidence>
<dbReference type="Proteomes" id="UP000815325">
    <property type="component" value="Unassembled WGS sequence"/>
</dbReference>
<keyword evidence="5" id="KW-1185">Reference proteome</keyword>
<comment type="subcellular location">
    <subcellularLocation>
        <location evidence="1">Cytoplasm</location>
    </subcellularLocation>
</comment>
<sequence>MEKIQAALIETERLGECFLDVRQKSVALDRRRQENREALTALRKQPSAQHKAWLRLRGGILVKFHMQHAKDTLQAEQDDIEHELTKIRAEEKRLIGLLSEKGAGPQMSSEGTLAAMLRLEDKQYARR</sequence>
<accession>A0ABQ7G9P6</accession>
<dbReference type="PANTHER" id="PTHR21162">
    <property type="entry name" value="P53 AND DNA DAMAGE-REGULATED PROTEIN"/>
    <property type="match status" value="1"/>
</dbReference>
<dbReference type="PANTHER" id="PTHR21162:SF0">
    <property type="entry name" value="P53 AND DNA DAMAGE-REGULATED PROTEIN 1"/>
    <property type="match status" value="1"/>
</dbReference>
<evidence type="ECO:0000256" key="3">
    <source>
        <dbReference type="ARBA" id="ARBA00023186"/>
    </source>
</evidence>
<keyword evidence="3" id="KW-0143">Chaperone</keyword>
<organism evidence="4 5">
    <name type="scientific">Dunaliella salina</name>
    <name type="common">Green alga</name>
    <name type="synonym">Protococcus salinus</name>
    <dbReference type="NCBI Taxonomy" id="3046"/>
    <lineage>
        <taxon>Eukaryota</taxon>
        <taxon>Viridiplantae</taxon>
        <taxon>Chlorophyta</taxon>
        <taxon>core chlorophytes</taxon>
        <taxon>Chlorophyceae</taxon>
        <taxon>CS clade</taxon>
        <taxon>Chlamydomonadales</taxon>
        <taxon>Dunaliellaceae</taxon>
        <taxon>Dunaliella</taxon>
    </lineage>
</organism>
<proteinExistence type="predicted"/>
<name>A0ABQ7G9P6_DUNSA</name>
<reference evidence="4" key="1">
    <citation type="submission" date="2017-08" db="EMBL/GenBank/DDBJ databases">
        <authorList>
            <person name="Polle J.E."/>
            <person name="Barry K."/>
            <person name="Cushman J."/>
            <person name="Schmutz J."/>
            <person name="Tran D."/>
            <person name="Hathwaick L.T."/>
            <person name="Yim W.C."/>
            <person name="Jenkins J."/>
            <person name="Mckie-Krisberg Z.M."/>
            <person name="Prochnik S."/>
            <person name="Lindquist E."/>
            <person name="Dockter R.B."/>
            <person name="Adam C."/>
            <person name="Molina H."/>
            <person name="Bunkerborg J."/>
            <person name="Jin E."/>
            <person name="Buchheim M."/>
            <person name="Magnuson J."/>
        </authorList>
    </citation>
    <scope>NUCLEOTIDE SEQUENCE</scope>
    <source>
        <strain evidence="4">CCAP 19/18</strain>
    </source>
</reference>
<gene>
    <name evidence="4" type="ORF">DUNSADRAFT_13268</name>
</gene>
<keyword evidence="2" id="KW-0963">Cytoplasm</keyword>